<sequence>MATEIKKMAGLPKPRVPSWGVVAAPSVMTVDDGLRDGGLGEGDMADGRAVEASGSVVGWLGSSWIEEKWERLLDALERAEMGVREWYRQCLVDPRRFLIAFGMAMYAYGPVENMLCVGYTATKEARASACTVTLGAVAWILPLFALTAFYTNNGTWDPWFDTDNWLLSLGFAAFLAGLFLKFPFHLFPVVNAIQDHLGTYPPAGFLPNPIIVHDEALDVANWTGNDQLREATQPPRCAHCKVEKARTLVFIKASLVLTHLPSLPFHDFFLTPSLPRPATFQAHLTLPGAFRVDTFAVTRRLRG</sequence>
<dbReference type="GeneID" id="22910566"/>
<keyword evidence="3" id="KW-1185">Reference proteome</keyword>
<dbReference type="Proteomes" id="UP000019763">
    <property type="component" value="Unassembled WGS sequence"/>
</dbReference>
<dbReference type="VEuPathDB" id="CryptoDB:GNI_008170"/>
<dbReference type="AlphaFoldDB" id="A0A023BD68"/>
<dbReference type="EMBL" id="AFNH02000061">
    <property type="protein sequence ID" value="EZG87106.1"/>
    <property type="molecule type" value="Genomic_DNA"/>
</dbReference>
<keyword evidence="1 2" id="KW-0812">Transmembrane</keyword>
<keyword evidence="1" id="KW-0472">Membrane</keyword>
<evidence type="ECO:0000313" key="3">
    <source>
        <dbReference type="Proteomes" id="UP000019763"/>
    </source>
</evidence>
<feature type="transmembrane region" description="Helical" evidence="1">
    <location>
        <begin position="129"/>
        <end position="150"/>
    </location>
</feature>
<name>A0A023BD68_GRENI</name>
<evidence type="ECO:0000313" key="2">
    <source>
        <dbReference type="EMBL" id="EZG87106.1"/>
    </source>
</evidence>
<dbReference type="RefSeq" id="XP_011128703.1">
    <property type="nucleotide sequence ID" value="XM_011130401.1"/>
</dbReference>
<organism evidence="2 3">
    <name type="scientific">Gregarina niphandrodes</name>
    <name type="common">Septate eugregarine</name>
    <dbReference type="NCBI Taxonomy" id="110365"/>
    <lineage>
        <taxon>Eukaryota</taxon>
        <taxon>Sar</taxon>
        <taxon>Alveolata</taxon>
        <taxon>Apicomplexa</taxon>
        <taxon>Conoidasida</taxon>
        <taxon>Gregarinasina</taxon>
        <taxon>Eugregarinorida</taxon>
        <taxon>Gregarinidae</taxon>
        <taxon>Gregarina</taxon>
    </lineage>
</organism>
<comment type="caution">
    <text evidence="2">The sequence shown here is derived from an EMBL/GenBank/DDBJ whole genome shotgun (WGS) entry which is preliminary data.</text>
</comment>
<keyword evidence="1" id="KW-1133">Transmembrane helix</keyword>
<protein>
    <submittedName>
        <fullName evidence="2">Transmembrane protein</fullName>
    </submittedName>
</protein>
<evidence type="ECO:0000256" key="1">
    <source>
        <dbReference type="SAM" id="Phobius"/>
    </source>
</evidence>
<reference evidence="2" key="1">
    <citation type="submission" date="2013-12" db="EMBL/GenBank/DDBJ databases">
        <authorList>
            <person name="Omoto C.K."/>
            <person name="Sibley D."/>
            <person name="Venepally P."/>
            <person name="Hadjithomas M."/>
            <person name="Karamycheva S."/>
            <person name="Brunk B."/>
            <person name="Roos D."/>
            <person name="Caler E."/>
            <person name="Lorenzi H."/>
        </authorList>
    </citation>
    <scope>NUCLEOTIDE SEQUENCE</scope>
</reference>
<proteinExistence type="predicted"/>
<feature type="transmembrane region" description="Helical" evidence="1">
    <location>
        <begin position="165"/>
        <end position="184"/>
    </location>
</feature>
<gene>
    <name evidence="2" type="ORF">GNI_008170</name>
</gene>
<accession>A0A023BD68</accession>